<keyword evidence="1" id="KW-0175">Coiled coil</keyword>
<gene>
    <name evidence="2" type="ORF">HCJ38_13130</name>
</gene>
<evidence type="ECO:0000313" key="2">
    <source>
        <dbReference type="EMBL" id="MBC1489936.1"/>
    </source>
</evidence>
<evidence type="ECO:0000313" key="3">
    <source>
        <dbReference type="Proteomes" id="UP000561617"/>
    </source>
</evidence>
<dbReference type="Proteomes" id="UP000561617">
    <property type="component" value="Unassembled WGS sequence"/>
</dbReference>
<protein>
    <recommendedName>
        <fullName evidence="4">Rad50/SbcC-type AAA domain-containing protein</fullName>
    </recommendedName>
</protein>
<dbReference type="RefSeq" id="WP_185381515.1">
    <property type="nucleotide sequence ID" value="NZ_JAASTW010000020.1"/>
</dbReference>
<sequence>MLRINRVKGISKTSVGDFGFDYTLMDSLNLISSKKNTRGKSSVIATIYYCLGFEEIVGGKGMKTLTSVYKNSLVDEEGVSRAVLESEAWLEISNGVDTVTIFRAGKMESRNENLISVYYSDIDSINDSDVYVEDMYIHSKYSTTSQKGFHSFLEKFIGFELPYVPTSDGKEYKLYMQVLFSSIFIEQKRGWSDLFSAMPIMKIKDAKKRVIEYILALDTLFNEKSRAKLKHDENNISTEWKLLINEVKTICARENCNIFGLPGNPKILDSDFYDSIHIKHIRNNEDLNELIEKMIDEKQKLVSKIPNIANNYEELQVELENTDREIQRFDREILKYEEEIGVEEETIFKLTENLDIIISDVQNNKDALKLKNMGSDLDVNSYKGICPTCRQPIEDSLLPSQLDGQVMSIEENISHLQSQFDMISFALSGHKEKKRELGENKRELSSKLFTLRRLAKSIRNDLFSVDEEVSESIVYRRVQLETDIQKYSSLLKDVEKKIHVLTQLSLKWKKLLENKASLPKNNFSENDNLKIRKLEEYFKKYLKAFNYNSASDLSAISISRDTYLPISEGFDMKFDSSASDNIRAIWAYTLSLLRTSNETGGNHPKIIMFDEPAQHSIVTEDVVNLFNQVNMMPGDKQVLLGITLNDTDIRQAVSLYEKDKINVIDVGVRSFKKIEVDNQIIDSFND</sequence>
<evidence type="ECO:0008006" key="4">
    <source>
        <dbReference type="Google" id="ProtNLM"/>
    </source>
</evidence>
<reference evidence="2 3" key="1">
    <citation type="submission" date="2020-03" db="EMBL/GenBank/DDBJ databases">
        <title>Soil Listeria distribution.</title>
        <authorList>
            <person name="Liao J."/>
            <person name="Wiedmann M."/>
        </authorList>
    </citation>
    <scope>NUCLEOTIDE SEQUENCE [LARGE SCALE GENOMIC DNA]</scope>
    <source>
        <strain evidence="2 3">FSL L7-1554</strain>
    </source>
</reference>
<feature type="coiled-coil region" evidence="1">
    <location>
        <begin position="284"/>
        <end position="346"/>
    </location>
</feature>
<dbReference type="EMBL" id="JAASTW010000020">
    <property type="protein sequence ID" value="MBC1489936.1"/>
    <property type="molecule type" value="Genomic_DNA"/>
</dbReference>
<proteinExistence type="predicted"/>
<organism evidence="2 3">
    <name type="scientific">Listeria immobilis</name>
    <dbReference type="NCBI Taxonomy" id="2713502"/>
    <lineage>
        <taxon>Bacteria</taxon>
        <taxon>Bacillati</taxon>
        <taxon>Bacillota</taxon>
        <taxon>Bacilli</taxon>
        <taxon>Bacillales</taxon>
        <taxon>Listeriaceae</taxon>
        <taxon>Listeria</taxon>
    </lineage>
</organism>
<accession>A0A7X0X971</accession>
<evidence type="ECO:0000256" key="1">
    <source>
        <dbReference type="SAM" id="Coils"/>
    </source>
</evidence>
<comment type="caution">
    <text evidence="2">The sequence shown here is derived from an EMBL/GenBank/DDBJ whole genome shotgun (WGS) entry which is preliminary data.</text>
</comment>
<dbReference type="AlphaFoldDB" id="A0A7X0X971"/>
<name>A0A7X0X971_9LIST</name>